<reference evidence="2 3" key="1">
    <citation type="submission" date="2021-12" db="EMBL/GenBank/DDBJ databases">
        <title>High titer production of polyol ester of fatty acids by Rhodotorula paludigena BS15 towards product separation-free biomass refinery.</title>
        <authorList>
            <person name="Mano J."/>
            <person name="Ono H."/>
            <person name="Tanaka T."/>
            <person name="Naito K."/>
            <person name="Sushida H."/>
            <person name="Ike M."/>
            <person name="Tokuyasu K."/>
            <person name="Kitaoka M."/>
        </authorList>
    </citation>
    <scope>NUCLEOTIDE SEQUENCE [LARGE SCALE GENOMIC DNA]</scope>
    <source>
        <strain evidence="2 3">BS15</strain>
    </source>
</reference>
<evidence type="ECO:0000256" key="1">
    <source>
        <dbReference type="SAM" id="Phobius"/>
    </source>
</evidence>
<organism evidence="2 3">
    <name type="scientific">Rhodotorula paludigena</name>
    <dbReference type="NCBI Taxonomy" id="86838"/>
    <lineage>
        <taxon>Eukaryota</taxon>
        <taxon>Fungi</taxon>
        <taxon>Dikarya</taxon>
        <taxon>Basidiomycota</taxon>
        <taxon>Pucciniomycotina</taxon>
        <taxon>Microbotryomycetes</taxon>
        <taxon>Sporidiobolales</taxon>
        <taxon>Sporidiobolaceae</taxon>
        <taxon>Rhodotorula</taxon>
    </lineage>
</organism>
<dbReference type="Proteomes" id="UP001342314">
    <property type="component" value="Unassembled WGS sequence"/>
</dbReference>
<feature type="transmembrane region" description="Helical" evidence="1">
    <location>
        <begin position="294"/>
        <end position="314"/>
    </location>
</feature>
<feature type="transmembrane region" description="Helical" evidence="1">
    <location>
        <begin position="326"/>
        <end position="344"/>
    </location>
</feature>
<sequence length="357" mass="39064">MPQTAESVPAAVEALSSALGGLSSNLSPANLTLLSSLLSEFADSLSPSLPTLAAAQQEALLSNTTFLTAQLDELGAVTAQIPLSDLQKASPADLQALILIGTTRYDVFTFWAPDIWAITWLFGVAALLKVAVVLLVNRKAVKRTAVVQRGKGVVEDVELSRAALMKPAKAALGHMLNLVVSIVAIILQLLAYRLFVLPGGPIRMSDFRYLMAAIKALLIGYGSDLLFGDLRPEIFLHHFMTFILLFVGQLAAFQTKSTYAAMAAYHLYNYLRVQDHRIGMQSSLLRTAYALLRFTRWITFPQKVVPAAFALAWLGMMWDDIDSMPWGRAWIGICTSFVTLLLILQVKFCDDIFPLSA</sequence>
<feature type="transmembrane region" description="Helical" evidence="1">
    <location>
        <begin position="115"/>
        <end position="136"/>
    </location>
</feature>
<feature type="transmembrane region" description="Helical" evidence="1">
    <location>
        <begin position="175"/>
        <end position="195"/>
    </location>
</feature>
<evidence type="ECO:0000313" key="3">
    <source>
        <dbReference type="Proteomes" id="UP001342314"/>
    </source>
</evidence>
<keyword evidence="3" id="KW-1185">Reference proteome</keyword>
<protein>
    <recommendedName>
        <fullName evidence="4">TLC domain-containing protein</fullName>
    </recommendedName>
</protein>
<comment type="caution">
    <text evidence="2">The sequence shown here is derived from an EMBL/GenBank/DDBJ whole genome shotgun (WGS) entry which is preliminary data.</text>
</comment>
<proteinExistence type="predicted"/>
<evidence type="ECO:0008006" key="4">
    <source>
        <dbReference type="Google" id="ProtNLM"/>
    </source>
</evidence>
<dbReference type="EMBL" id="BQKY01000003">
    <property type="protein sequence ID" value="GJN88336.1"/>
    <property type="molecule type" value="Genomic_DNA"/>
</dbReference>
<evidence type="ECO:0000313" key="2">
    <source>
        <dbReference type="EMBL" id="GJN88336.1"/>
    </source>
</evidence>
<keyword evidence="1" id="KW-0472">Membrane</keyword>
<name>A0AAV5G706_9BASI</name>
<keyword evidence="1" id="KW-1133">Transmembrane helix</keyword>
<keyword evidence="1" id="KW-0812">Transmembrane</keyword>
<gene>
    <name evidence="2" type="ORF">Rhopal_001301-T1</name>
</gene>
<feature type="transmembrane region" description="Helical" evidence="1">
    <location>
        <begin position="234"/>
        <end position="251"/>
    </location>
</feature>
<dbReference type="AlphaFoldDB" id="A0AAV5G706"/>
<accession>A0AAV5G706</accession>